<name>A0A2S1LLE1_9FLAO</name>
<dbReference type="GO" id="GO:0046677">
    <property type="term" value="P:response to antibiotic"/>
    <property type="evidence" value="ECO:0007669"/>
    <property type="project" value="TreeGrafter"/>
</dbReference>
<dbReference type="InterPro" id="IPR006143">
    <property type="entry name" value="RND_pump_MFP"/>
</dbReference>
<evidence type="ECO:0000256" key="1">
    <source>
        <dbReference type="ARBA" id="ARBA00004196"/>
    </source>
</evidence>
<dbReference type="Gene3D" id="2.40.420.20">
    <property type="match status" value="1"/>
</dbReference>
<dbReference type="GO" id="GO:0005886">
    <property type="term" value="C:plasma membrane"/>
    <property type="evidence" value="ECO:0007669"/>
    <property type="project" value="TreeGrafter"/>
</dbReference>
<keyword evidence="8" id="KW-1185">Reference proteome</keyword>
<dbReference type="AlphaFoldDB" id="A0A2S1LLE1"/>
<dbReference type="Gene3D" id="1.10.287.470">
    <property type="entry name" value="Helix hairpin bin"/>
    <property type="match status" value="1"/>
</dbReference>
<dbReference type="Pfam" id="PF25967">
    <property type="entry name" value="RND-MFP_C"/>
    <property type="match status" value="1"/>
</dbReference>
<dbReference type="OrthoDB" id="9801814at2"/>
<feature type="domain" description="Multidrug resistance protein MdtA-like barrel-sandwich hybrid" evidence="4">
    <location>
        <begin position="59"/>
        <end position="186"/>
    </location>
</feature>
<evidence type="ECO:0000313" key="8">
    <source>
        <dbReference type="Proteomes" id="UP000244677"/>
    </source>
</evidence>
<dbReference type="Proteomes" id="UP000244677">
    <property type="component" value="Chromosome"/>
</dbReference>
<proteinExistence type="inferred from homology"/>
<evidence type="ECO:0000256" key="2">
    <source>
        <dbReference type="ARBA" id="ARBA00009477"/>
    </source>
</evidence>
<dbReference type="PANTHER" id="PTHR30158:SF23">
    <property type="entry name" value="MULTIDRUG RESISTANCE PROTEIN MEXA"/>
    <property type="match status" value="1"/>
</dbReference>
<dbReference type="PROSITE" id="PS51257">
    <property type="entry name" value="PROKAR_LIPOPROTEIN"/>
    <property type="match status" value="1"/>
</dbReference>
<evidence type="ECO:0000259" key="6">
    <source>
        <dbReference type="Pfam" id="PF25967"/>
    </source>
</evidence>
<dbReference type="Pfam" id="PF25944">
    <property type="entry name" value="Beta-barrel_RND"/>
    <property type="match status" value="1"/>
</dbReference>
<dbReference type="Pfam" id="PF25917">
    <property type="entry name" value="BSH_RND"/>
    <property type="match status" value="1"/>
</dbReference>
<dbReference type="Gene3D" id="2.40.30.170">
    <property type="match status" value="1"/>
</dbReference>
<protein>
    <submittedName>
        <fullName evidence="7">Uncharacterized protein</fullName>
    </submittedName>
</protein>
<dbReference type="InterPro" id="IPR058627">
    <property type="entry name" value="MdtA-like_C"/>
</dbReference>
<feature type="region of interest" description="Disordered" evidence="3">
    <location>
        <begin position="350"/>
        <end position="391"/>
    </location>
</feature>
<dbReference type="SUPFAM" id="SSF111369">
    <property type="entry name" value="HlyD-like secretion proteins"/>
    <property type="match status" value="1"/>
</dbReference>
<organism evidence="7 8">
    <name type="scientific">Flavobacterium kingsejongi</name>
    <dbReference type="NCBI Taxonomy" id="1678728"/>
    <lineage>
        <taxon>Bacteria</taxon>
        <taxon>Pseudomonadati</taxon>
        <taxon>Bacteroidota</taxon>
        <taxon>Flavobacteriia</taxon>
        <taxon>Flavobacteriales</taxon>
        <taxon>Flavobacteriaceae</taxon>
        <taxon>Flavobacterium</taxon>
    </lineage>
</organism>
<evidence type="ECO:0000259" key="4">
    <source>
        <dbReference type="Pfam" id="PF25917"/>
    </source>
</evidence>
<gene>
    <name evidence="7" type="ORF">FK004_03480</name>
</gene>
<sequence>MKNKFLWTALVAVLTLSSCGKKEEQQAPQGPAPFPVQTIKQQDAVVYQEYTANLEGQQNVEIRPKVTGFIQKIYVDEGQMVKKGQLLFKLETQTLSQDANAAKANVTAAQVEVDRLKPLVDRKIISVVQLETAKAKLAQAKSAYGSIAANIGFGTITSPVNGVVGSLPYREGSLVSSTIEQPLTTVSDSKVIRAYFSLNEKQLLVFNKTFKGSTMAEKIKTVPPVTLLLVDNSEYNVKGKIVTVNGLVNPTTGTTQFRAEFNNPEAILRSGSTGIIRIPIELKGALLVPQNAVFDQQGKQMLFVVGKDNKVKTRIVTTAGTSGLNFIVSEGLEAGEVVVVEGASKLKDDMEITPQQVKDEAKAEAATEQKDEAADQATDTTVVKKQNPQVK</sequence>
<dbReference type="PANTHER" id="PTHR30158">
    <property type="entry name" value="ACRA/E-RELATED COMPONENT OF DRUG EFFLUX TRANSPORTER"/>
    <property type="match status" value="1"/>
</dbReference>
<dbReference type="GO" id="GO:0030313">
    <property type="term" value="C:cell envelope"/>
    <property type="evidence" value="ECO:0007669"/>
    <property type="project" value="UniProtKB-SubCell"/>
</dbReference>
<feature type="domain" description="Multidrug resistance protein MdtA-like beta-barrel" evidence="5">
    <location>
        <begin position="218"/>
        <end position="278"/>
    </location>
</feature>
<comment type="similarity">
    <text evidence="2">Belongs to the membrane fusion protein (MFP) (TC 8.A.1) family.</text>
</comment>
<comment type="subcellular location">
    <subcellularLocation>
        <location evidence="1">Cell envelope</location>
    </subcellularLocation>
</comment>
<dbReference type="RefSeq" id="WP_108736002.1">
    <property type="nucleotide sequence ID" value="NZ_CP020919.1"/>
</dbReference>
<dbReference type="GO" id="GO:0022857">
    <property type="term" value="F:transmembrane transporter activity"/>
    <property type="evidence" value="ECO:0007669"/>
    <property type="project" value="InterPro"/>
</dbReference>
<evidence type="ECO:0000313" key="7">
    <source>
        <dbReference type="EMBL" id="AWG24356.1"/>
    </source>
</evidence>
<evidence type="ECO:0000256" key="3">
    <source>
        <dbReference type="SAM" id="MobiDB-lite"/>
    </source>
</evidence>
<dbReference type="NCBIfam" id="TIGR01730">
    <property type="entry name" value="RND_mfp"/>
    <property type="match status" value="1"/>
</dbReference>
<accession>A0A2S1LLE1</accession>
<feature type="compositionally biased region" description="Basic and acidic residues" evidence="3">
    <location>
        <begin position="357"/>
        <end position="373"/>
    </location>
</feature>
<dbReference type="KEGG" id="fki:FK004_03480"/>
<dbReference type="Gene3D" id="2.40.50.100">
    <property type="match status" value="1"/>
</dbReference>
<dbReference type="InterPro" id="IPR058626">
    <property type="entry name" value="MdtA-like_b-barrel"/>
</dbReference>
<dbReference type="InterPro" id="IPR058625">
    <property type="entry name" value="MdtA-like_BSH"/>
</dbReference>
<dbReference type="EMBL" id="CP020919">
    <property type="protein sequence ID" value="AWG24356.1"/>
    <property type="molecule type" value="Genomic_DNA"/>
</dbReference>
<evidence type="ECO:0000259" key="5">
    <source>
        <dbReference type="Pfam" id="PF25944"/>
    </source>
</evidence>
<feature type="compositionally biased region" description="Polar residues" evidence="3">
    <location>
        <begin position="377"/>
        <end position="391"/>
    </location>
</feature>
<reference evidence="7 8" key="1">
    <citation type="submission" date="2017-04" db="EMBL/GenBank/DDBJ databases">
        <title>Complete genome sequence of Flavobacterium kingsejong AJ004.</title>
        <authorList>
            <person name="Lee P.C."/>
        </authorList>
    </citation>
    <scope>NUCLEOTIDE SEQUENCE [LARGE SCALE GENOMIC DNA]</scope>
    <source>
        <strain evidence="7 8">AJ004</strain>
    </source>
</reference>
<feature type="domain" description="Multidrug resistance protein MdtA-like C-terminal permuted SH3" evidence="6">
    <location>
        <begin position="285"/>
        <end position="344"/>
    </location>
</feature>